<dbReference type="Pfam" id="PF04134">
    <property type="entry name" value="DCC1-like"/>
    <property type="match status" value="1"/>
</dbReference>
<evidence type="ECO:0000313" key="1">
    <source>
        <dbReference type="EMBL" id="MCW0481394.1"/>
    </source>
</evidence>
<evidence type="ECO:0000313" key="2">
    <source>
        <dbReference type="Proteomes" id="UP001163821"/>
    </source>
</evidence>
<keyword evidence="2" id="KW-1185">Reference proteome</keyword>
<dbReference type="GO" id="GO:0015035">
    <property type="term" value="F:protein-disulfide reductase activity"/>
    <property type="evidence" value="ECO:0007669"/>
    <property type="project" value="InterPro"/>
</dbReference>
<reference evidence="1" key="1">
    <citation type="submission" date="2022-10" db="EMBL/GenBank/DDBJ databases">
        <title>Gaoshiqiia sediminis gen. nov., sp. nov., isolated from coastal sediment.</title>
        <authorList>
            <person name="Yu W.X."/>
            <person name="Mu D.S."/>
            <person name="Du J.Z."/>
            <person name="Liang Y.Q."/>
        </authorList>
    </citation>
    <scope>NUCLEOTIDE SEQUENCE</scope>
    <source>
        <strain evidence="1">A06</strain>
    </source>
</reference>
<dbReference type="AlphaFoldDB" id="A0AA41Y0V0"/>
<dbReference type="InterPro" id="IPR052927">
    <property type="entry name" value="DCC_oxidoreductase"/>
</dbReference>
<dbReference type="EMBL" id="JAPAAF010000001">
    <property type="protein sequence ID" value="MCW0481394.1"/>
    <property type="molecule type" value="Genomic_DNA"/>
</dbReference>
<dbReference type="PANTHER" id="PTHR33639">
    <property type="entry name" value="THIOL-DISULFIDE OXIDOREDUCTASE DCC"/>
    <property type="match status" value="1"/>
</dbReference>
<gene>
    <name evidence="1" type="ORF">N2K84_01555</name>
</gene>
<accession>A0AA41Y0V0</accession>
<dbReference type="InterPro" id="IPR007263">
    <property type="entry name" value="DCC1-like"/>
</dbReference>
<dbReference type="RefSeq" id="WP_282590001.1">
    <property type="nucleotide sequence ID" value="NZ_JAPAAF010000001.1"/>
</dbReference>
<sequence length="134" mass="15802">MTLPEGKVLVLFDGYCYLCSWVVQRVLKADKTGIFLFAPINSKTGEFWKKKLKIRTQMDSVILVEANGYFLRSEAALRIAGRLGGFCWLLHIIRVLPLGWRDKLYDWVARNRFRWFGRRETCFLPENGEQHRFL</sequence>
<dbReference type="PANTHER" id="PTHR33639:SF2">
    <property type="entry name" value="DUF393 DOMAIN-CONTAINING PROTEIN"/>
    <property type="match status" value="1"/>
</dbReference>
<name>A0AA41Y0V0_9BACT</name>
<protein>
    <submittedName>
        <fullName evidence="1">DCC1-like thiol-disulfide oxidoreductase family protein</fullName>
    </submittedName>
</protein>
<organism evidence="1 2">
    <name type="scientific">Gaoshiqia sediminis</name>
    <dbReference type="NCBI Taxonomy" id="2986998"/>
    <lineage>
        <taxon>Bacteria</taxon>
        <taxon>Pseudomonadati</taxon>
        <taxon>Bacteroidota</taxon>
        <taxon>Bacteroidia</taxon>
        <taxon>Marinilabiliales</taxon>
        <taxon>Prolixibacteraceae</taxon>
        <taxon>Gaoshiqia</taxon>
    </lineage>
</organism>
<comment type="caution">
    <text evidence="1">The sequence shown here is derived from an EMBL/GenBank/DDBJ whole genome shotgun (WGS) entry which is preliminary data.</text>
</comment>
<dbReference type="Proteomes" id="UP001163821">
    <property type="component" value="Unassembled WGS sequence"/>
</dbReference>
<proteinExistence type="predicted"/>